<name>A0A182JBN6_ANOAO</name>
<proteinExistence type="predicted"/>
<reference evidence="3" key="1">
    <citation type="submission" date="2022-08" db="UniProtKB">
        <authorList>
            <consortium name="EnsemblMetazoa"/>
        </authorList>
    </citation>
    <scope>IDENTIFICATION</scope>
    <source>
        <strain evidence="3">EBRO</strain>
    </source>
</reference>
<sequence length="345" mass="37805">MRSVKMVLLVPLISLVLPLVGPQSLAAEDSAGAAGGVDEGRFLVRGKPILVYPPTAPTRHQLISGIGVPVQGLPHSVVFGWVLKAQYYLPSRPSDYEPVNVENWNESRRAMPERTRRGTVERYEVDNVSIRVEPLPVEENPRKVYSEPEDDDEDDDDEYLADNLSGPQNMWLQSDTTSRPNEDNNRTAEETPKSNLPHSPPLPPLSSAPSSSDGYPAASSRWSVYKAMELLSDGYGFGGHVCVLRSICEAAEAPFTHTGGVFAELLHIMFSPSTTNDPVSEHRDNEYYRAEQLGRAGAPCADIFRECSTSLLDMFSGVHDLHSAASDFFPPPIPCVKSVLSVGML</sequence>
<dbReference type="VEuPathDB" id="VectorBase:AATE015057"/>
<feature type="region of interest" description="Disordered" evidence="1">
    <location>
        <begin position="131"/>
        <end position="213"/>
    </location>
</feature>
<feature type="compositionally biased region" description="Acidic residues" evidence="1">
    <location>
        <begin position="147"/>
        <end position="160"/>
    </location>
</feature>
<feature type="compositionally biased region" description="Polar residues" evidence="1">
    <location>
        <begin position="165"/>
        <end position="179"/>
    </location>
</feature>
<dbReference type="PANTHER" id="PTHR21398:SF21">
    <property type="entry name" value="AGAP004005-PA"/>
    <property type="match status" value="1"/>
</dbReference>
<feature type="signal peptide" evidence="2">
    <location>
        <begin position="1"/>
        <end position="26"/>
    </location>
</feature>
<dbReference type="STRING" id="41427.A0A182JBN6"/>
<accession>A0A182JBN6</accession>
<dbReference type="AlphaFoldDB" id="A0A182JBN6"/>
<evidence type="ECO:0000256" key="1">
    <source>
        <dbReference type="SAM" id="MobiDB-lite"/>
    </source>
</evidence>
<dbReference type="InterPro" id="IPR006631">
    <property type="entry name" value="DM4_12"/>
</dbReference>
<organism evidence="3">
    <name type="scientific">Anopheles atroparvus</name>
    <name type="common">European mosquito</name>
    <dbReference type="NCBI Taxonomy" id="41427"/>
    <lineage>
        <taxon>Eukaryota</taxon>
        <taxon>Metazoa</taxon>
        <taxon>Ecdysozoa</taxon>
        <taxon>Arthropoda</taxon>
        <taxon>Hexapoda</taxon>
        <taxon>Insecta</taxon>
        <taxon>Pterygota</taxon>
        <taxon>Neoptera</taxon>
        <taxon>Endopterygota</taxon>
        <taxon>Diptera</taxon>
        <taxon>Nematocera</taxon>
        <taxon>Culicoidea</taxon>
        <taxon>Culicidae</taxon>
        <taxon>Anophelinae</taxon>
        <taxon>Anopheles</taxon>
    </lineage>
</organism>
<dbReference type="Pfam" id="PF07841">
    <property type="entry name" value="DM4_12"/>
    <property type="match status" value="1"/>
</dbReference>
<evidence type="ECO:0000313" key="3">
    <source>
        <dbReference type="EnsemblMetazoa" id="AATE015057-PA.1"/>
    </source>
</evidence>
<dbReference type="SMART" id="SM00718">
    <property type="entry name" value="DM4_12"/>
    <property type="match status" value="1"/>
</dbReference>
<feature type="compositionally biased region" description="Basic and acidic residues" evidence="1">
    <location>
        <begin position="180"/>
        <end position="192"/>
    </location>
</feature>
<dbReference type="PANTHER" id="PTHR21398">
    <property type="entry name" value="AGAP007094-PA"/>
    <property type="match status" value="1"/>
</dbReference>
<keyword evidence="2" id="KW-0732">Signal</keyword>
<protein>
    <submittedName>
        <fullName evidence="3">Uncharacterized protein</fullName>
    </submittedName>
</protein>
<feature type="chain" id="PRO_5043758332" evidence="2">
    <location>
        <begin position="27"/>
        <end position="345"/>
    </location>
</feature>
<evidence type="ECO:0000256" key="2">
    <source>
        <dbReference type="SAM" id="SignalP"/>
    </source>
</evidence>
<dbReference type="EnsemblMetazoa" id="AATE015057-RA">
    <property type="protein sequence ID" value="AATE015057-PA.1"/>
    <property type="gene ID" value="AATE015057"/>
</dbReference>